<dbReference type="Gene3D" id="1.10.3680.10">
    <property type="entry name" value="TerB-like"/>
    <property type="match status" value="1"/>
</dbReference>
<name>A0ABT1AYE5_9FLAO</name>
<proteinExistence type="predicted"/>
<dbReference type="EMBL" id="JAMXIB010000006">
    <property type="protein sequence ID" value="MCO5725058.1"/>
    <property type="molecule type" value="Genomic_DNA"/>
</dbReference>
<accession>A0ABT1AYE5</accession>
<keyword evidence="2" id="KW-1185">Reference proteome</keyword>
<gene>
    <name evidence="1" type="ORF">NG653_09345</name>
</gene>
<evidence type="ECO:0000313" key="2">
    <source>
        <dbReference type="Proteomes" id="UP001206312"/>
    </source>
</evidence>
<dbReference type="Proteomes" id="UP001206312">
    <property type="component" value="Unassembled WGS sequence"/>
</dbReference>
<comment type="caution">
    <text evidence="1">The sequence shown here is derived from an EMBL/GenBank/DDBJ whole genome shotgun (WGS) entry which is preliminary data.</text>
</comment>
<reference evidence="1 2" key="1">
    <citation type="submission" date="2022-06" db="EMBL/GenBank/DDBJ databases">
        <authorList>
            <person name="Xuan X."/>
        </authorList>
    </citation>
    <scope>NUCLEOTIDE SEQUENCE [LARGE SCALE GENOMIC DNA]</scope>
    <source>
        <strain evidence="1 2">2V75</strain>
    </source>
</reference>
<organism evidence="1 2">
    <name type="scientific">Robiginitalea marina</name>
    <dbReference type="NCBI Taxonomy" id="2954105"/>
    <lineage>
        <taxon>Bacteria</taxon>
        <taxon>Pseudomonadati</taxon>
        <taxon>Bacteroidota</taxon>
        <taxon>Flavobacteriia</taxon>
        <taxon>Flavobacteriales</taxon>
        <taxon>Flavobacteriaceae</taxon>
        <taxon>Robiginitalea</taxon>
    </lineage>
</organism>
<evidence type="ECO:0000313" key="1">
    <source>
        <dbReference type="EMBL" id="MCO5725058.1"/>
    </source>
</evidence>
<dbReference type="RefSeq" id="WP_252741433.1">
    <property type="nucleotide sequence ID" value="NZ_JAMXIB010000006.1"/>
</dbReference>
<dbReference type="SUPFAM" id="SSF158682">
    <property type="entry name" value="TerB-like"/>
    <property type="match status" value="1"/>
</dbReference>
<protein>
    <submittedName>
        <fullName evidence="1">TerB family tellurite resistance protein</fullName>
    </submittedName>
</protein>
<dbReference type="InterPro" id="IPR029024">
    <property type="entry name" value="TerB-like"/>
</dbReference>
<sequence length="109" mass="12243">MEFNLAEKLGILKAIDQVIRADDQIYEGEAVFVSQLSKVVKFDAALYRESREVELEEALAILSSMGQEKKNALAIMLNEAANADGRVGEDELRAIYRIFNRIGIDMDHP</sequence>